<evidence type="ECO:0000313" key="2">
    <source>
        <dbReference type="Proteomes" id="UP000682782"/>
    </source>
</evidence>
<keyword evidence="2" id="KW-1185">Reference proteome</keyword>
<dbReference type="EMBL" id="CP068393">
    <property type="protein sequence ID" value="QUC67176.1"/>
    <property type="molecule type" value="Genomic_DNA"/>
</dbReference>
<evidence type="ECO:0000313" key="1">
    <source>
        <dbReference type="EMBL" id="QUC67176.1"/>
    </source>
</evidence>
<gene>
    <name evidence="1" type="ORF">JYE49_00180</name>
</gene>
<reference evidence="1" key="1">
    <citation type="submission" date="2021-01" db="EMBL/GenBank/DDBJ databases">
        <title>Complete genome sequence of Clostridiales bacterium R-7.</title>
        <authorList>
            <person name="Mahoney-Kurpe S.C."/>
            <person name="Palevich N."/>
            <person name="Koike S."/>
            <person name="Moon C.D."/>
            <person name="Attwood G.T."/>
        </authorList>
    </citation>
    <scope>NUCLEOTIDE SEQUENCE</scope>
    <source>
        <strain evidence="1">R-7</strain>
    </source>
</reference>
<protein>
    <submittedName>
        <fullName evidence="1">Nuclear transport factor 2 family protein</fullName>
    </submittedName>
</protein>
<proteinExistence type="predicted"/>
<sequence>MDYKAFWLDVLSQNRERLPSWFREDAVIRWHCSNEQFTVAEYVRVNCDYPNDWTGEIERVEESGNTVILAGRVYPLDRSMSFHVVSFLRIENGKIVEMDEYWADDGEAPDWRRKMKIGKPIRNADPGEPEK</sequence>
<organism evidence="1 2">
    <name type="scientific">Aristaeella hokkaidonensis</name>
    <dbReference type="NCBI Taxonomy" id="3046382"/>
    <lineage>
        <taxon>Bacteria</taxon>
        <taxon>Bacillati</taxon>
        <taxon>Bacillota</taxon>
        <taxon>Clostridia</taxon>
        <taxon>Eubacteriales</taxon>
        <taxon>Aristaeellaceae</taxon>
        <taxon>Aristaeella</taxon>
    </lineage>
</organism>
<dbReference type="Proteomes" id="UP000682782">
    <property type="component" value="Chromosome"/>
</dbReference>
<accession>A0AC61MWW3</accession>
<name>A0AC61MWW3_9FIRM</name>